<dbReference type="InterPro" id="IPR051275">
    <property type="entry name" value="Cell_adhesion_signaling"/>
</dbReference>
<dbReference type="PROSITE" id="PS50835">
    <property type="entry name" value="IG_LIKE"/>
    <property type="match status" value="2"/>
</dbReference>
<reference evidence="8 9" key="1">
    <citation type="journal article" date="2021" name="Elife">
        <title>Chloroplast acquisition without the gene transfer in kleptoplastic sea slugs, Plakobranchus ocellatus.</title>
        <authorList>
            <person name="Maeda T."/>
            <person name="Takahashi S."/>
            <person name="Yoshida T."/>
            <person name="Shimamura S."/>
            <person name="Takaki Y."/>
            <person name="Nagai Y."/>
            <person name="Toyoda A."/>
            <person name="Suzuki Y."/>
            <person name="Arimoto A."/>
            <person name="Ishii H."/>
            <person name="Satoh N."/>
            <person name="Nishiyama T."/>
            <person name="Hasebe M."/>
            <person name="Maruyama T."/>
            <person name="Minagawa J."/>
            <person name="Obokata J."/>
            <person name="Shigenobu S."/>
        </authorList>
    </citation>
    <scope>NUCLEOTIDE SEQUENCE [LARGE SCALE GENOMIC DNA]</scope>
</reference>
<protein>
    <submittedName>
        <fullName evidence="8">Cell adhesion molecule</fullName>
    </submittedName>
</protein>
<keyword evidence="6" id="KW-0812">Transmembrane</keyword>
<dbReference type="SMART" id="SM00408">
    <property type="entry name" value="IGc2"/>
    <property type="match status" value="2"/>
</dbReference>
<dbReference type="SUPFAM" id="SSF48726">
    <property type="entry name" value="Immunoglobulin"/>
    <property type="match status" value="2"/>
</dbReference>
<dbReference type="InterPro" id="IPR013783">
    <property type="entry name" value="Ig-like_fold"/>
</dbReference>
<organism evidence="8 9">
    <name type="scientific">Plakobranchus ocellatus</name>
    <dbReference type="NCBI Taxonomy" id="259542"/>
    <lineage>
        <taxon>Eukaryota</taxon>
        <taxon>Metazoa</taxon>
        <taxon>Spiralia</taxon>
        <taxon>Lophotrochozoa</taxon>
        <taxon>Mollusca</taxon>
        <taxon>Gastropoda</taxon>
        <taxon>Heterobranchia</taxon>
        <taxon>Euthyneura</taxon>
        <taxon>Panpulmonata</taxon>
        <taxon>Sacoglossa</taxon>
        <taxon>Placobranchoidea</taxon>
        <taxon>Plakobranchidae</taxon>
        <taxon>Plakobranchus</taxon>
    </lineage>
</organism>
<dbReference type="PANTHER" id="PTHR11640">
    <property type="entry name" value="NEPHRIN"/>
    <property type="match status" value="1"/>
</dbReference>
<dbReference type="InterPro" id="IPR036179">
    <property type="entry name" value="Ig-like_dom_sf"/>
</dbReference>
<dbReference type="InterPro" id="IPR003598">
    <property type="entry name" value="Ig_sub2"/>
</dbReference>
<keyword evidence="2 6" id="KW-0472">Membrane</keyword>
<feature type="domain" description="Ig-like" evidence="7">
    <location>
        <begin position="76"/>
        <end position="164"/>
    </location>
</feature>
<evidence type="ECO:0000256" key="1">
    <source>
        <dbReference type="ARBA" id="ARBA00004479"/>
    </source>
</evidence>
<feature type="transmembrane region" description="Helical" evidence="6">
    <location>
        <begin position="589"/>
        <end position="614"/>
    </location>
</feature>
<dbReference type="Gene3D" id="2.60.40.10">
    <property type="entry name" value="Immunoglobulins"/>
    <property type="match status" value="3"/>
</dbReference>
<feature type="non-terminal residue" evidence="8">
    <location>
        <position position="767"/>
    </location>
</feature>
<dbReference type="InterPro" id="IPR007110">
    <property type="entry name" value="Ig-like_dom"/>
</dbReference>
<dbReference type="PANTHER" id="PTHR11640:SF31">
    <property type="entry name" value="IRREGULAR CHIASM C-ROUGHEST PROTEIN-RELATED"/>
    <property type="match status" value="1"/>
</dbReference>
<dbReference type="GO" id="GO:0050839">
    <property type="term" value="F:cell adhesion molecule binding"/>
    <property type="evidence" value="ECO:0007669"/>
    <property type="project" value="TreeGrafter"/>
</dbReference>
<dbReference type="SMART" id="SM00409">
    <property type="entry name" value="IG"/>
    <property type="match status" value="3"/>
</dbReference>
<keyword evidence="6" id="KW-1133">Transmembrane helix</keyword>
<dbReference type="GO" id="GO:0005911">
    <property type="term" value="C:cell-cell junction"/>
    <property type="evidence" value="ECO:0007669"/>
    <property type="project" value="TreeGrafter"/>
</dbReference>
<evidence type="ECO:0000256" key="6">
    <source>
        <dbReference type="SAM" id="Phobius"/>
    </source>
</evidence>
<keyword evidence="5" id="KW-0393">Immunoglobulin domain</keyword>
<dbReference type="Proteomes" id="UP000735302">
    <property type="component" value="Unassembled WGS sequence"/>
</dbReference>
<evidence type="ECO:0000256" key="3">
    <source>
        <dbReference type="ARBA" id="ARBA00023157"/>
    </source>
</evidence>
<name>A0AAV4CX11_9GAST</name>
<dbReference type="InterPro" id="IPR003599">
    <property type="entry name" value="Ig_sub"/>
</dbReference>
<evidence type="ECO:0000256" key="5">
    <source>
        <dbReference type="ARBA" id="ARBA00023319"/>
    </source>
</evidence>
<evidence type="ECO:0000256" key="4">
    <source>
        <dbReference type="ARBA" id="ARBA00023180"/>
    </source>
</evidence>
<keyword evidence="9" id="KW-1185">Reference proteome</keyword>
<dbReference type="Pfam" id="PF13927">
    <property type="entry name" value="Ig_3"/>
    <property type="match status" value="1"/>
</dbReference>
<evidence type="ECO:0000313" key="9">
    <source>
        <dbReference type="Proteomes" id="UP000735302"/>
    </source>
</evidence>
<keyword evidence="3" id="KW-1015">Disulfide bond</keyword>
<feature type="domain" description="Ig-like" evidence="7">
    <location>
        <begin position="376"/>
        <end position="465"/>
    </location>
</feature>
<sequence length="767" mass="82481">MVGGTPVTINKTPTYKPTPITGTPVYYRSECSVDVPVAELGEGTHGFRASIYPDVTDGIKLVNETTAFTTVTLTLPGNSSYTCSTEMIQGYFSGKSARCTCSLTSDGYPKGQVQWYRGSQTVPGVSNSVLDLTFNSSNPEQVYTCKGMSAIGNGSNTTLTAKFAFFEQDTVMLTSANNNNTFDLCDGSNQITAVCVVPKDHVYPAPTFSFSQTNVPFNNSQERQDGSYYQSRIDLHPDKGGIYSVNCTVSNNITGKTQQKGISLTFRKPPPLPPKITIKGETFQGVIALNRITLAARYSGDMTCRVEGGHPEAHTTQLTCGSLIASGEENVATLTFQDGQLNKDMDGTECKCTSQHVAGCYYDKETSLTLDVTYPPEVKFTHNSSSSEFNEGDTLTFTCTAQGNPAPNLTITRKRTNQQLASIERNLKTAELNHTVNPLDCLDTDVYVCTSESNRGVTTNETSIKVKCPQKLASNTIQPEAVEVVINETAELGLEIYGYPIPQLLTLMRTRDRTNLTGSAGYLMEYSPHQAPFGVINVTISDVGEEDYTNYTITVDNGVGDALVYSFYLVEVNATEKPEKQGGGGGDNVGVAVGVTLAILLVLVIAVVLLVLVLRHRGILPYKKNGGGDSFLVSGGYRLQASGGDSLQAHGGNSLLASAKNGHVDSRKSEEVVIINDVYATSEDVPKLPQGYLSPENSDEVTIPNPVYGVSSDVKGGQASNDPDEVIIPNPVYGTSSDVKGRKNTFKNYQDVKQTITSATAAPTNMR</sequence>
<evidence type="ECO:0000313" key="8">
    <source>
        <dbReference type="EMBL" id="GFO36320.1"/>
    </source>
</evidence>
<comment type="subcellular location">
    <subcellularLocation>
        <location evidence="1">Membrane</location>
        <topology evidence="1">Single-pass type I membrane protein</topology>
    </subcellularLocation>
</comment>
<evidence type="ECO:0000259" key="7">
    <source>
        <dbReference type="PROSITE" id="PS50835"/>
    </source>
</evidence>
<dbReference type="GO" id="GO:0098609">
    <property type="term" value="P:cell-cell adhesion"/>
    <property type="evidence" value="ECO:0007669"/>
    <property type="project" value="TreeGrafter"/>
</dbReference>
<gene>
    <name evidence="8" type="ORF">PoB_006282500</name>
</gene>
<keyword evidence="4" id="KW-0325">Glycoprotein</keyword>
<dbReference type="AlphaFoldDB" id="A0AAV4CX11"/>
<dbReference type="GO" id="GO:0005886">
    <property type="term" value="C:plasma membrane"/>
    <property type="evidence" value="ECO:0007669"/>
    <property type="project" value="TreeGrafter"/>
</dbReference>
<accession>A0AAV4CX11</accession>
<comment type="caution">
    <text evidence="8">The sequence shown here is derived from an EMBL/GenBank/DDBJ whole genome shotgun (WGS) entry which is preliminary data.</text>
</comment>
<proteinExistence type="predicted"/>
<evidence type="ECO:0000256" key="2">
    <source>
        <dbReference type="ARBA" id="ARBA00023136"/>
    </source>
</evidence>
<dbReference type="EMBL" id="BLXT01007048">
    <property type="protein sequence ID" value="GFO36320.1"/>
    <property type="molecule type" value="Genomic_DNA"/>
</dbReference>